<keyword evidence="1" id="KW-1133">Transmembrane helix</keyword>
<gene>
    <name evidence="2" type="ORF">HMPREF0083_06244</name>
</gene>
<sequence>MDKYLYIHSLLSYFVPVHIPIVFIVPFILLYYYKHKLASEITHLTEEMYTNGF</sequence>
<dbReference type="STRING" id="649747.HMPREF0083_06244"/>
<keyword evidence="1" id="KW-0812">Transmembrane</keyword>
<organism evidence="2 3">
    <name type="scientific">Aneurinibacillus aneurinilyticus ATCC 12856</name>
    <dbReference type="NCBI Taxonomy" id="649747"/>
    <lineage>
        <taxon>Bacteria</taxon>
        <taxon>Bacillati</taxon>
        <taxon>Bacillota</taxon>
        <taxon>Bacilli</taxon>
        <taxon>Bacillales</taxon>
        <taxon>Paenibacillaceae</taxon>
        <taxon>Aneurinibacillus group</taxon>
        <taxon>Aneurinibacillus</taxon>
    </lineage>
</organism>
<reference evidence="2 3" key="1">
    <citation type="submission" date="2013-08" db="EMBL/GenBank/DDBJ databases">
        <authorList>
            <person name="Weinstock G."/>
            <person name="Sodergren E."/>
            <person name="Wylie T."/>
            <person name="Fulton L."/>
            <person name="Fulton R."/>
            <person name="Fronick C."/>
            <person name="O'Laughlin M."/>
            <person name="Godfrey J."/>
            <person name="Miner T."/>
            <person name="Herter B."/>
            <person name="Appelbaum E."/>
            <person name="Cordes M."/>
            <person name="Lek S."/>
            <person name="Wollam A."/>
            <person name="Pepin K.H."/>
            <person name="Palsikar V.B."/>
            <person name="Mitreva M."/>
            <person name="Wilson R.K."/>
        </authorList>
    </citation>
    <scope>NUCLEOTIDE SEQUENCE [LARGE SCALE GENOMIC DNA]</scope>
    <source>
        <strain evidence="2 3">ATCC 12856</strain>
    </source>
</reference>
<comment type="caution">
    <text evidence="2">The sequence shown here is derived from an EMBL/GenBank/DDBJ whole genome shotgun (WGS) entry which is preliminary data.</text>
</comment>
<dbReference type="EMBL" id="AWSJ01000394">
    <property type="protein sequence ID" value="ERI03956.1"/>
    <property type="molecule type" value="Genomic_DNA"/>
</dbReference>
<accession>U1XYX6</accession>
<protein>
    <submittedName>
        <fullName evidence="2">Uncharacterized protein</fullName>
    </submittedName>
</protein>
<evidence type="ECO:0000313" key="3">
    <source>
        <dbReference type="Proteomes" id="UP000016511"/>
    </source>
</evidence>
<evidence type="ECO:0000313" key="2">
    <source>
        <dbReference type="EMBL" id="ERI03956.1"/>
    </source>
</evidence>
<feature type="transmembrane region" description="Helical" evidence="1">
    <location>
        <begin position="12"/>
        <end position="33"/>
    </location>
</feature>
<dbReference type="AlphaFoldDB" id="U1XYX6"/>
<evidence type="ECO:0000256" key="1">
    <source>
        <dbReference type="SAM" id="Phobius"/>
    </source>
</evidence>
<dbReference type="PATRIC" id="fig|649747.3.peg.5579"/>
<dbReference type="HOGENOM" id="CLU_3057967_0_0_9"/>
<name>U1XYX6_ANEAE</name>
<dbReference type="Proteomes" id="UP000016511">
    <property type="component" value="Unassembled WGS sequence"/>
</dbReference>
<keyword evidence="1" id="KW-0472">Membrane</keyword>
<keyword evidence="3" id="KW-1185">Reference proteome</keyword>
<proteinExistence type="predicted"/>